<dbReference type="AlphaFoldDB" id="A0A1Z5HWB3"/>
<dbReference type="InterPro" id="IPR020613">
    <property type="entry name" value="Thiolase_CS"/>
</dbReference>
<dbReference type="InterPro" id="IPR016039">
    <property type="entry name" value="Thiolase-like"/>
</dbReference>
<keyword evidence="13" id="KW-1185">Reference proteome</keyword>
<evidence type="ECO:0000259" key="10">
    <source>
        <dbReference type="Pfam" id="PF00108"/>
    </source>
</evidence>
<dbReference type="InterPro" id="IPR020610">
    <property type="entry name" value="Thiolase_AS"/>
</dbReference>
<comment type="catalytic activity">
    <reaction evidence="7">
        <text>2 acetyl-CoA = acetoacetyl-CoA + CoA</text>
        <dbReference type="Rhea" id="RHEA:21036"/>
        <dbReference type="ChEBI" id="CHEBI:57286"/>
        <dbReference type="ChEBI" id="CHEBI:57287"/>
        <dbReference type="ChEBI" id="CHEBI:57288"/>
        <dbReference type="EC" id="2.3.1.9"/>
    </reaction>
</comment>
<sequence length="395" mass="41692">MTVPVIVSGVRTPIGSFGGSLASLTAVQLGEVVVREALARANIEAGEVDEVILGNVFQAGVRANPARQVAVKAGLPVEVPAHTTNKQCASGMKAVTLAAQAIRCGDADVVVAGGTESMSNVPYLLLGARWGYRMGADKLYDSMLWDGLVCAIKDIHMGVTAENVAEKYGISREEQDQLALESHLRALRAIEEGKFREEIVPVKVTLRKGGEKVVETDEHPRKDISLEKLRALKPVFKPNGTVTAGNASGINDGAAALVLMSEKRALNLGVKPMARIVSYAAAGVDPAIMGIGPVEAVRKALRKANLSLEQIDLIESNEAFAAQAIAVARELNFDMNKVNVNGGAVALGHPVGCTGARIIVTLLYEMKRRKAKFGLATLCIGGGQGLAVIVELLDF</sequence>
<dbReference type="InterPro" id="IPR020617">
    <property type="entry name" value="Thiolase_C"/>
</dbReference>
<dbReference type="Pfam" id="PF00108">
    <property type="entry name" value="Thiolase_N"/>
    <property type="match status" value="1"/>
</dbReference>
<keyword evidence="4 9" id="KW-0012">Acyltransferase</keyword>
<evidence type="ECO:0000259" key="11">
    <source>
        <dbReference type="Pfam" id="PF02803"/>
    </source>
</evidence>
<evidence type="ECO:0000256" key="7">
    <source>
        <dbReference type="ARBA" id="ARBA00051550"/>
    </source>
</evidence>
<evidence type="ECO:0000256" key="1">
    <source>
        <dbReference type="ARBA" id="ARBA00010982"/>
    </source>
</evidence>
<evidence type="ECO:0000256" key="4">
    <source>
        <dbReference type="ARBA" id="ARBA00023315"/>
    </source>
</evidence>
<dbReference type="PROSITE" id="PS00099">
    <property type="entry name" value="THIOLASE_3"/>
    <property type="match status" value="1"/>
</dbReference>
<reference evidence="13" key="1">
    <citation type="journal article" date="2017" name="Appl. Environ. Microbiol.">
        <title>Genomic analysis of Calderihabitans maritimus KKC1, a thermophilic hydrogenogenic carboxydotrophic bacterium isolated from marine sediment.</title>
        <authorList>
            <person name="Omae K."/>
            <person name="Yoneda Y."/>
            <person name="Fukuyama Y."/>
            <person name="Yoshida T."/>
            <person name="Sako Y."/>
        </authorList>
    </citation>
    <scope>NUCLEOTIDE SEQUENCE [LARGE SCALE GENOMIC DNA]</scope>
    <source>
        <strain evidence="13">KKC1</strain>
    </source>
</reference>
<dbReference type="InterPro" id="IPR002155">
    <property type="entry name" value="Thiolase"/>
</dbReference>
<dbReference type="OrthoDB" id="56116at2"/>
<dbReference type="RefSeq" id="WP_088554870.1">
    <property type="nucleotide sequence ID" value="NZ_BDGJ01000168.1"/>
</dbReference>
<dbReference type="PROSITE" id="PS00737">
    <property type="entry name" value="THIOLASE_2"/>
    <property type="match status" value="1"/>
</dbReference>
<dbReference type="Pfam" id="PF02803">
    <property type="entry name" value="Thiolase_C"/>
    <property type="match status" value="1"/>
</dbReference>
<dbReference type="EMBL" id="BDGJ01000168">
    <property type="protein sequence ID" value="GAW93804.1"/>
    <property type="molecule type" value="Genomic_DNA"/>
</dbReference>
<evidence type="ECO:0000256" key="2">
    <source>
        <dbReference type="ARBA" id="ARBA00012705"/>
    </source>
</evidence>
<proteinExistence type="inferred from homology"/>
<evidence type="ECO:0000256" key="8">
    <source>
        <dbReference type="PIRSR" id="PIRSR000429-1"/>
    </source>
</evidence>
<dbReference type="Gene3D" id="3.40.47.10">
    <property type="match status" value="2"/>
</dbReference>
<dbReference type="FunFam" id="3.40.47.10:FF:000010">
    <property type="entry name" value="Acetyl-CoA acetyltransferase (Thiolase)"/>
    <property type="match status" value="1"/>
</dbReference>
<dbReference type="EC" id="2.3.1.9" evidence="2"/>
<name>A0A1Z5HWB3_9FIRM</name>
<feature type="active site" description="Acyl-thioester intermediate" evidence="8">
    <location>
        <position position="88"/>
    </location>
</feature>
<evidence type="ECO:0000256" key="3">
    <source>
        <dbReference type="ARBA" id="ARBA00022679"/>
    </source>
</evidence>
<evidence type="ECO:0000313" key="13">
    <source>
        <dbReference type="Proteomes" id="UP000197032"/>
    </source>
</evidence>
<feature type="domain" description="Thiolase C-terminal" evidence="11">
    <location>
        <begin position="271"/>
        <end position="391"/>
    </location>
</feature>
<evidence type="ECO:0000256" key="5">
    <source>
        <dbReference type="ARBA" id="ARBA00030755"/>
    </source>
</evidence>
<evidence type="ECO:0000256" key="6">
    <source>
        <dbReference type="ARBA" id="ARBA00044137"/>
    </source>
</evidence>
<dbReference type="NCBIfam" id="TIGR01930">
    <property type="entry name" value="AcCoA-C-Actrans"/>
    <property type="match status" value="1"/>
</dbReference>
<protein>
    <recommendedName>
        <fullName evidence="6">Acetyl-CoA acetyltransferase</fullName>
        <ecNumber evidence="2">2.3.1.9</ecNumber>
    </recommendedName>
    <alternativeName>
        <fullName evidence="5">Acetoacetyl-CoA thiolase</fullName>
    </alternativeName>
</protein>
<comment type="caution">
    <text evidence="12">The sequence shown here is derived from an EMBL/GenBank/DDBJ whole genome shotgun (WGS) entry which is preliminary data.</text>
</comment>
<dbReference type="SUPFAM" id="SSF53901">
    <property type="entry name" value="Thiolase-like"/>
    <property type="match status" value="2"/>
</dbReference>
<evidence type="ECO:0000256" key="9">
    <source>
        <dbReference type="RuleBase" id="RU003557"/>
    </source>
</evidence>
<evidence type="ECO:0000313" key="12">
    <source>
        <dbReference type="EMBL" id="GAW93804.1"/>
    </source>
</evidence>
<gene>
    <name evidence="12" type="ORF">KKC1_29310</name>
</gene>
<organism evidence="12 13">
    <name type="scientific">Calderihabitans maritimus</name>
    <dbReference type="NCBI Taxonomy" id="1246530"/>
    <lineage>
        <taxon>Bacteria</taxon>
        <taxon>Bacillati</taxon>
        <taxon>Bacillota</taxon>
        <taxon>Clostridia</taxon>
        <taxon>Neomoorellales</taxon>
        <taxon>Calderihabitantaceae</taxon>
        <taxon>Calderihabitans</taxon>
    </lineage>
</organism>
<feature type="domain" description="Thiolase N-terminal" evidence="10">
    <location>
        <begin position="5"/>
        <end position="263"/>
    </location>
</feature>
<comment type="similarity">
    <text evidence="1 9">Belongs to the thiolase-like superfamily. Thiolase family.</text>
</comment>
<keyword evidence="3 9" id="KW-0808">Transferase</keyword>
<feature type="active site" description="Proton acceptor" evidence="8">
    <location>
        <position position="379"/>
    </location>
</feature>
<dbReference type="CDD" id="cd00751">
    <property type="entry name" value="thiolase"/>
    <property type="match status" value="1"/>
</dbReference>
<dbReference type="GO" id="GO:0003985">
    <property type="term" value="F:acetyl-CoA C-acetyltransferase activity"/>
    <property type="evidence" value="ECO:0007669"/>
    <property type="project" value="UniProtKB-EC"/>
</dbReference>
<dbReference type="InterPro" id="IPR020616">
    <property type="entry name" value="Thiolase_N"/>
</dbReference>
<dbReference type="PANTHER" id="PTHR18919">
    <property type="entry name" value="ACETYL-COA C-ACYLTRANSFERASE"/>
    <property type="match status" value="1"/>
</dbReference>
<feature type="active site" description="Proton acceptor" evidence="8">
    <location>
        <position position="349"/>
    </location>
</feature>
<dbReference type="PANTHER" id="PTHR18919:SF107">
    <property type="entry name" value="ACETYL-COA ACETYLTRANSFERASE, CYTOSOLIC"/>
    <property type="match status" value="1"/>
</dbReference>
<dbReference type="PIRSF" id="PIRSF000429">
    <property type="entry name" value="Ac-CoA_Ac_transf"/>
    <property type="match status" value="1"/>
</dbReference>
<dbReference type="Proteomes" id="UP000197032">
    <property type="component" value="Unassembled WGS sequence"/>
</dbReference>
<accession>A0A1Z5HWB3</accession>